<keyword evidence="2" id="KW-1185">Reference proteome</keyword>
<dbReference type="Proteomes" id="UP001497480">
    <property type="component" value="Unassembled WGS sequence"/>
</dbReference>
<name>A0AAV1VQR7_LUPLU</name>
<reference evidence="1 2" key="1">
    <citation type="submission" date="2024-03" db="EMBL/GenBank/DDBJ databases">
        <authorList>
            <person name="Martinez-Hernandez J."/>
        </authorList>
    </citation>
    <scope>NUCLEOTIDE SEQUENCE [LARGE SCALE GENOMIC DNA]</scope>
</reference>
<gene>
    <name evidence="1" type="ORF">LLUT_LOCUS379</name>
</gene>
<comment type="caution">
    <text evidence="1">The sequence shown here is derived from an EMBL/GenBank/DDBJ whole genome shotgun (WGS) entry which is preliminary data.</text>
</comment>
<sequence>MENMVRYAPNHVLENLEEMGATIFGLDNKVSLGFEVCLGDGVESRAIGPTSTEGDHVTEHQASTSLVSIPFNYSDGRMVNGVVGIFKRGKKSKRL</sequence>
<accession>A0AAV1VQR7</accession>
<protein>
    <submittedName>
        <fullName evidence="1">Uncharacterized protein</fullName>
    </submittedName>
</protein>
<evidence type="ECO:0000313" key="2">
    <source>
        <dbReference type="Proteomes" id="UP001497480"/>
    </source>
</evidence>
<dbReference type="AlphaFoldDB" id="A0AAV1VQR7"/>
<evidence type="ECO:0000313" key="1">
    <source>
        <dbReference type="EMBL" id="CAL0299319.1"/>
    </source>
</evidence>
<organism evidence="1 2">
    <name type="scientific">Lupinus luteus</name>
    <name type="common">European yellow lupine</name>
    <dbReference type="NCBI Taxonomy" id="3873"/>
    <lineage>
        <taxon>Eukaryota</taxon>
        <taxon>Viridiplantae</taxon>
        <taxon>Streptophyta</taxon>
        <taxon>Embryophyta</taxon>
        <taxon>Tracheophyta</taxon>
        <taxon>Spermatophyta</taxon>
        <taxon>Magnoliopsida</taxon>
        <taxon>eudicotyledons</taxon>
        <taxon>Gunneridae</taxon>
        <taxon>Pentapetalae</taxon>
        <taxon>rosids</taxon>
        <taxon>fabids</taxon>
        <taxon>Fabales</taxon>
        <taxon>Fabaceae</taxon>
        <taxon>Papilionoideae</taxon>
        <taxon>50 kb inversion clade</taxon>
        <taxon>genistoids sensu lato</taxon>
        <taxon>core genistoids</taxon>
        <taxon>Genisteae</taxon>
        <taxon>Lupinus</taxon>
    </lineage>
</organism>
<proteinExistence type="predicted"/>
<dbReference type="EMBL" id="CAXHTB010000001">
    <property type="protein sequence ID" value="CAL0299319.1"/>
    <property type="molecule type" value="Genomic_DNA"/>
</dbReference>